<dbReference type="Pfam" id="PF00226">
    <property type="entry name" value="DnaJ"/>
    <property type="match status" value="1"/>
</dbReference>
<feature type="repeat" description="CXXCXGXG motif" evidence="7">
    <location>
        <begin position="180"/>
        <end position="187"/>
    </location>
</feature>
<evidence type="ECO:0000256" key="5">
    <source>
        <dbReference type="ARBA" id="ARBA00022833"/>
    </source>
</evidence>
<dbReference type="EMBL" id="WTVP01000043">
    <property type="protein sequence ID" value="NMG16677.1"/>
    <property type="molecule type" value="Genomic_DNA"/>
</dbReference>
<dbReference type="InterPro" id="IPR001623">
    <property type="entry name" value="DnaJ_domain"/>
</dbReference>
<dbReference type="PROSITE" id="PS51188">
    <property type="entry name" value="ZF_CR"/>
    <property type="match status" value="1"/>
</dbReference>
<evidence type="ECO:0000256" key="2">
    <source>
        <dbReference type="ARBA" id="ARBA00022723"/>
    </source>
</evidence>
<dbReference type="InterPro" id="IPR018253">
    <property type="entry name" value="DnaJ_domain_CS"/>
</dbReference>
<comment type="caution">
    <text evidence="11">The sequence shown here is derived from an EMBL/GenBank/DDBJ whole genome shotgun (WGS) entry which is preliminary data.</text>
</comment>
<evidence type="ECO:0000256" key="4">
    <source>
        <dbReference type="ARBA" id="ARBA00022771"/>
    </source>
</evidence>
<evidence type="ECO:0000313" key="11">
    <source>
        <dbReference type="EMBL" id="NMG16677.1"/>
    </source>
</evidence>
<dbReference type="CDD" id="cd10747">
    <property type="entry name" value="DnaJ_C"/>
    <property type="match status" value="1"/>
</dbReference>
<dbReference type="Pfam" id="PF00684">
    <property type="entry name" value="DnaJ_CXXCXGXG"/>
    <property type="match status" value="1"/>
</dbReference>
<evidence type="ECO:0000313" key="12">
    <source>
        <dbReference type="Proteomes" id="UP000633943"/>
    </source>
</evidence>
<dbReference type="SMART" id="SM00271">
    <property type="entry name" value="DnaJ"/>
    <property type="match status" value="1"/>
</dbReference>
<feature type="binding site" evidence="7">
    <location>
        <position position="183"/>
    </location>
    <ligand>
        <name>Zn(2+)</name>
        <dbReference type="ChEBI" id="CHEBI:29105"/>
        <label>2</label>
    </ligand>
</feature>
<feature type="repeat" description="CXXCXGXG motif" evidence="7">
    <location>
        <begin position="154"/>
        <end position="161"/>
    </location>
</feature>
<keyword evidence="7" id="KW-0143">Chaperone</keyword>
<comment type="subunit">
    <text evidence="7">Homodimer.</text>
</comment>
<dbReference type="Pfam" id="PF01556">
    <property type="entry name" value="DnaJ_C"/>
    <property type="match status" value="1"/>
</dbReference>
<dbReference type="InterPro" id="IPR001305">
    <property type="entry name" value="HSP_DnaJ_Cys-rich_dom"/>
</dbReference>
<evidence type="ECO:0000256" key="6">
    <source>
        <dbReference type="ARBA" id="ARBA00023016"/>
    </source>
</evidence>
<dbReference type="SUPFAM" id="SSF49493">
    <property type="entry name" value="HSP40/DnaJ peptide-binding domain"/>
    <property type="match status" value="2"/>
</dbReference>
<feature type="binding site" evidence="7">
    <location>
        <position position="197"/>
    </location>
    <ligand>
        <name>Zn(2+)</name>
        <dbReference type="ChEBI" id="CHEBI:29105"/>
        <label>1</label>
    </ligand>
</feature>
<name>A0ABX1NXL5_9RHOO</name>
<comment type="similarity">
    <text evidence="7">Belongs to the DnaJ family.</text>
</comment>
<feature type="binding site" evidence="7">
    <location>
        <position position="137"/>
    </location>
    <ligand>
        <name>Zn(2+)</name>
        <dbReference type="ChEBI" id="CHEBI:29105"/>
        <label>1</label>
    </ligand>
</feature>
<feature type="binding site" evidence="7">
    <location>
        <position position="180"/>
    </location>
    <ligand>
        <name>Zn(2+)</name>
        <dbReference type="ChEBI" id="CHEBI:29105"/>
        <label>2</label>
    </ligand>
</feature>
<dbReference type="Gene3D" id="1.10.287.110">
    <property type="entry name" value="DnaJ domain"/>
    <property type="match status" value="1"/>
</dbReference>
<feature type="domain" description="J" evidence="9">
    <location>
        <begin position="1"/>
        <end position="58"/>
    </location>
</feature>
<feature type="binding site" evidence="7">
    <location>
        <position position="154"/>
    </location>
    <ligand>
        <name>Zn(2+)</name>
        <dbReference type="ChEBI" id="CHEBI:29105"/>
        <label>2</label>
    </ligand>
</feature>
<keyword evidence="5 7" id="KW-0862">Zinc</keyword>
<dbReference type="PROSITE" id="PS00636">
    <property type="entry name" value="DNAJ_1"/>
    <property type="match status" value="1"/>
</dbReference>
<comment type="function">
    <text evidence="7">Participates actively in the response to hyperosmotic and heat shock by preventing the aggregation of stress-denatured proteins and by disaggregating proteins, also in an autonomous, DnaK-independent fashion. Unfolded proteins bind initially to DnaJ; upon interaction with the DnaJ-bound protein, DnaK hydrolyzes its bound ATP, resulting in the formation of a stable complex. GrpE releases ADP from DnaK; ATP binding to DnaK triggers the release of the substrate protein, thus completing the reaction cycle. Several rounds of ATP-dependent interactions between DnaJ, DnaK and GrpE are required for fully efficient folding. Also involved, together with DnaK and GrpE, in the DNA replication of plasmids through activation of initiation proteins.</text>
</comment>
<dbReference type="PANTHER" id="PTHR43096:SF10">
    <property type="entry name" value="CHAPERONE PROTEIN DNAJ A6, CHLOROPLASTIC"/>
    <property type="match status" value="1"/>
</dbReference>
<feature type="binding site" evidence="7">
    <location>
        <position position="157"/>
    </location>
    <ligand>
        <name>Zn(2+)</name>
        <dbReference type="ChEBI" id="CHEBI:29105"/>
        <label>2</label>
    </ligand>
</feature>
<proteinExistence type="inferred from homology"/>
<keyword evidence="6 7" id="KW-0346">Stress response</keyword>
<dbReference type="Gene3D" id="2.60.260.20">
    <property type="entry name" value="Urease metallochaperone UreE, N-terminal domain"/>
    <property type="match status" value="2"/>
</dbReference>
<dbReference type="Proteomes" id="UP000633943">
    <property type="component" value="Unassembled WGS sequence"/>
</dbReference>
<keyword evidence="3 7" id="KW-0677">Repeat</keyword>
<dbReference type="Gene3D" id="2.10.230.10">
    <property type="entry name" value="Heat shock protein DnaJ, cysteine-rich domain"/>
    <property type="match status" value="1"/>
</dbReference>
<feature type="binding site" evidence="7">
    <location>
        <position position="140"/>
    </location>
    <ligand>
        <name>Zn(2+)</name>
        <dbReference type="ChEBI" id="CHEBI:29105"/>
        <label>1</label>
    </ligand>
</feature>
<feature type="binding site" evidence="7">
    <location>
        <position position="194"/>
    </location>
    <ligand>
        <name>Zn(2+)</name>
        <dbReference type="ChEBI" id="CHEBI:29105"/>
        <label>1</label>
    </ligand>
</feature>
<feature type="repeat" description="CXXCXGXG motif" evidence="7">
    <location>
        <begin position="137"/>
        <end position="144"/>
    </location>
</feature>
<dbReference type="InterPro" id="IPR036869">
    <property type="entry name" value="J_dom_sf"/>
</dbReference>
<keyword evidence="12" id="KW-1185">Reference proteome</keyword>
<evidence type="ECO:0000256" key="1">
    <source>
        <dbReference type="ARBA" id="ARBA00022705"/>
    </source>
</evidence>
<dbReference type="PROSITE" id="PS50076">
    <property type="entry name" value="DNAJ_2"/>
    <property type="match status" value="1"/>
</dbReference>
<comment type="subcellular location">
    <subcellularLocation>
        <location evidence="7">Cytoplasm</location>
    </subcellularLocation>
</comment>
<evidence type="ECO:0000259" key="10">
    <source>
        <dbReference type="PROSITE" id="PS51188"/>
    </source>
</evidence>
<dbReference type="PRINTS" id="PR00625">
    <property type="entry name" value="JDOMAIN"/>
</dbReference>
<keyword evidence="7" id="KW-0963">Cytoplasm</keyword>
<protein>
    <recommendedName>
        <fullName evidence="7">Chaperone protein DnaJ</fullName>
    </recommendedName>
</protein>
<dbReference type="InterPro" id="IPR008971">
    <property type="entry name" value="HSP40/DnaJ_pept-bd"/>
</dbReference>
<evidence type="ECO:0000256" key="7">
    <source>
        <dbReference type="HAMAP-Rule" id="MF_01152"/>
    </source>
</evidence>
<dbReference type="InterPro" id="IPR012724">
    <property type="entry name" value="DnaJ"/>
</dbReference>
<dbReference type="HAMAP" id="MF_01152">
    <property type="entry name" value="DnaJ"/>
    <property type="match status" value="1"/>
</dbReference>
<feature type="domain" description="CR-type" evidence="10">
    <location>
        <begin position="124"/>
        <end position="206"/>
    </location>
</feature>
<dbReference type="CDD" id="cd10719">
    <property type="entry name" value="DnaJ_zf"/>
    <property type="match status" value="1"/>
</dbReference>
<evidence type="ECO:0000256" key="3">
    <source>
        <dbReference type="ARBA" id="ARBA00022737"/>
    </source>
</evidence>
<dbReference type="SUPFAM" id="SSF46565">
    <property type="entry name" value="Chaperone J-domain"/>
    <property type="match status" value="1"/>
</dbReference>
<dbReference type="CDD" id="cd06257">
    <property type="entry name" value="DnaJ"/>
    <property type="match status" value="1"/>
</dbReference>
<keyword evidence="4 7" id="KW-0863">Zinc-finger</keyword>
<dbReference type="InterPro" id="IPR002939">
    <property type="entry name" value="DnaJ_C"/>
</dbReference>
<feature type="zinc finger region" description="CR-type" evidence="8">
    <location>
        <begin position="124"/>
        <end position="206"/>
    </location>
</feature>
<comment type="domain">
    <text evidence="7">The J domain is necessary and sufficient to stimulate DnaK ATPase activity. Zinc center 1 plays an important role in the autonomous, DnaK-independent chaperone activity of DnaJ. Zinc center 2 is essential for interaction with DnaK and for DnaJ activity.</text>
</comment>
<evidence type="ECO:0000256" key="8">
    <source>
        <dbReference type="PROSITE-ProRule" id="PRU00546"/>
    </source>
</evidence>
<dbReference type="SUPFAM" id="SSF57938">
    <property type="entry name" value="DnaJ/Hsp40 cysteine-rich domain"/>
    <property type="match status" value="1"/>
</dbReference>
<dbReference type="InterPro" id="IPR036410">
    <property type="entry name" value="HSP_DnaJ_Cys-rich_dom_sf"/>
</dbReference>
<evidence type="ECO:0000259" key="9">
    <source>
        <dbReference type="PROSITE" id="PS50076"/>
    </source>
</evidence>
<keyword evidence="1 7" id="KW-0235">DNA replication</keyword>
<dbReference type="PANTHER" id="PTHR43096">
    <property type="entry name" value="DNAJ HOMOLOG 1, MITOCHONDRIAL-RELATED"/>
    <property type="match status" value="1"/>
</dbReference>
<organism evidence="11 12">
    <name type="scientific">Aromatoleum bremense</name>
    <dbReference type="NCBI Taxonomy" id="76115"/>
    <lineage>
        <taxon>Bacteria</taxon>
        <taxon>Pseudomonadati</taxon>
        <taxon>Pseudomonadota</taxon>
        <taxon>Betaproteobacteria</taxon>
        <taxon>Rhodocyclales</taxon>
        <taxon>Rhodocyclaceae</taxon>
        <taxon>Aromatoleum</taxon>
    </lineage>
</organism>
<sequence>MPRDADEKAIKDAFRTLAMKYHPDRNKSPDAEARFKEIAEAYAVLSDRGKRAQYDAGGFAGVGDFDAQDLFSGIDFEDLFGGGLGAGLDAGLFERFFGGRRRGPRQGESIRVAITVPLATIASGGEETIRLAHPVACAACHGSGAKAGTAPRKCPACHGSGRQVRSESRDGVHVEHATTCPVCGGRGSVIDEPCPDCHGSGVAERSESLVVRIPKGTEEGMTLRIAGHGLPASAPGGAAGDLLVTVYSAPDERFARDGADLWREEAIALTDAVLGATRTVPTLQGTASVRIAPGTATDAVLRLRGKGLPRFGEGRHGDLLIRLRVLIPARLSAAQRELFERLRATGC</sequence>
<accession>A0ABX1NXL5</accession>
<feature type="repeat" description="CXXCXGXG motif" evidence="7">
    <location>
        <begin position="194"/>
        <end position="201"/>
    </location>
</feature>
<keyword evidence="2 7" id="KW-0479">Metal-binding</keyword>
<gene>
    <name evidence="7" type="primary">dnaJ</name>
    <name evidence="11" type="ORF">GPA24_14220</name>
</gene>
<comment type="cofactor">
    <cofactor evidence="7">
        <name>Zn(2+)</name>
        <dbReference type="ChEBI" id="CHEBI:29105"/>
    </cofactor>
    <text evidence="7">Binds 2 Zn(2+) ions per monomer.</text>
</comment>
<reference evidence="11 12" key="1">
    <citation type="submission" date="2019-12" db="EMBL/GenBank/DDBJ databases">
        <title>Comparative genomics gives insights into the taxonomy of the Azoarcus-Aromatoleum group and reveals separate origins of nif in the plant-associated Azoarcus and non-plant-associated Aromatoleum sub-groups.</title>
        <authorList>
            <person name="Lafos M."/>
            <person name="Maluk M."/>
            <person name="Batista M."/>
            <person name="Junghare M."/>
            <person name="Carmona M."/>
            <person name="Faoro H."/>
            <person name="Cruz L.M."/>
            <person name="Battistoni F."/>
            <person name="De Souza E."/>
            <person name="Pedrosa F."/>
            <person name="Chen W.-M."/>
            <person name="Poole P.S."/>
            <person name="Dixon R.A."/>
            <person name="James E.K."/>
        </authorList>
    </citation>
    <scope>NUCLEOTIDE SEQUENCE [LARGE SCALE GENOMIC DNA]</scope>
    <source>
        <strain evidence="11 12">PbN1</strain>
    </source>
</reference>